<accession>A0A940DN31</accession>
<dbReference type="AlphaFoldDB" id="A0A940DN31"/>
<evidence type="ECO:0000256" key="3">
    <source>
        <dbReference type="ARBA" id="ARBA00022723"/>
    </source>
</evidence>
<dbReference type="PANTHER" id="PTHR11846">
    <property type="entry name" value="ADENYLOSUCCINATE SYNTHETASE"/>
    <property type="match status" value="1"/>
</dbReference>
<feature type="binding site" description="in other chain" evidence="8">
    <location>
        <position position="237"/>
    </location>
    <ligand>
        <name>IMP</name>
        <dbReference type="ChEBI" id="CHEBI:58053"/>
        <note>ligand shared between dimeric partners</note>
    </ligand>
</feature>
<feature type="binding site" description="in other chain" evidence="8">
    <location>
        <begin position="13"/>
        <end position="16"/>
    </location>
    <ligand>
        <name>IMP</name>
        <dbReference type="ChEBI" id="CHEBI:58053"/>
        <note>ligand shared between dimeric partners</note>
    </ligand>
</feature>
<dbReference type="GO" id="GO:0046040">
    <property type="term" value="P:IMP metabolic process"/>
    <property type="evidence" value="ECO:0007669"/>
    <property type="project" value="TreeGrafter"/>
</dbReference>
<dbReference type="Pfam" id="PF00709">
    <property type="entry name" value="Adenylsucc_synt"/>
    <property type="match status" value="1"/>
</dbReference>
<evidence type="ECO:0000313" key="12">
    <source>
        <dbReference type="Proteomes" id="UP000712007"/>
    </source>
</evidence>
<evidence type="ECO:0000256" key="6">
    <source>
        <dbReference type="ARBA" id="ARBA00022842"/>
    </source>
</evidence>
<dbReference type="GO" id="GO:0004019">
    <property type="term" value="F:adenylosuccinate synthase activity"/>
    <property type="evidence" value="ECO:0007669"/>
    <property type="project" value="UniProtKB-UniRule"/>
</dbReference>
<dbReference type="InterPro" id="IPR042111">
    <property type="entry name" value="Adenylosuccinate_synth_dom3"/>
</dbReference>
<evidence type="ECO:0000256" key="10">
    <source>
        <dbReference type="RuleBase" id="RU000520"/>
    </source>
</evidence>
<dbReference type="SMART" id="SM00788">
    <property type="entry name" value="Adenylsucc_synt"/>
    <property type="match status" value="1"/>
</dbReference>
<comment type="similarity">
    <text evidence="8 10">Belongs to the adenylosuccinate synthetase family.</text>
</comment>
<dbReference type="InterPro" id="IPR018220">
    <property type="entry name" value="Adenylosuccin_syn_GTP-bd"/>
</dbReference>
<dbReference type="EC" id="6.3.4.4" evidence="8 10"/>
<dbReference type="HAMAP" id="MF_00011">
    <property type="entry name" value="Adenylosucc_synth"/>
    <property type="match status" value="1"/>
</dbReference>
<dbReference type="PROSITE" id="PS01266">
    <property type="entry name" value="ADENYLOSUCCIN_SYN_1"/>
    <property type="match status" value="1"/>
</dbReference>
<dbReference type="SUPFAM" id="SSF52540">
    <property type="entry name" value="P-loop containing nucleoside triphosphate hydrolases"/>
    <property type="match status" value="1"/>
</dbReference>
<feature type="active site" description="Proton acceptor" evidence="8">
    <location>
        <position position="13"/>
    </location>
</feature>
<dbReference type="InterPro" id="IPR033128">
    <property type="entry name" value="Adenylosuccin_syn_Lys_AS"/>
</dbReference>
<feature type="binding site" evidence="8">
    <location>
        <position position="303"/>
    </location>
    <ligand>
        <name>GTP</name>
        <dbReference type="ChEBI" id="CHEBI:37565"/>
    </ligand>
</feature>
<dbReference type="CDD" id="cd03108">
    <property type="entry name" value="AdSS"/>
    <property type="match status" value="1"/>
</dbReference>
<evidence type="ECO:0000256" key="7">
    <source>
        <dbReference type="ARBA" id="ARBA00023134"/>
    </source>
</evidence>
<dbReference type="NCBIfam" id="TIGR00184">
    <property type="entry name" value="purA"/>
    <property type="match status" value="1"/>
</dbReference>
<feature type="binding site" description="in other chain" evidence="8">
    <location>
        <position position="222"/>
    </location>
    <ligand>
        <name>IMP</name>
        <dbReference type="ChEBI" id="CHEBI:58053"/>
        <note>ligand shared between dimeric partners</note>
    </ligand>
</feature>
<dbReference type="EMBL" id="JADIMV010000112">
    <property type="protein sequence ID" value="MBO8440289.1"/>
    <property type="molecule type" value="Genomic_DNA"/>
</dbReference>
<dbReference type="InterPro" id="IPR001114">
    <property type="entry name" value="Adenylosuccinate_synthetase"/>
</dbReference>
<dbReference type="InterPro" id="IPR027417">
    <property type="entry name" value="P-loop_NTPase"/>
</dbReference>
<dbReference type="GO" id="GO:0005525">
    <property type="term" value="F:GTP binding"/>
    <property type="evidence" value="ECO:0007669"/>
    <property type="project" value="UniProtKB-UniRule"/>
</dbReference>
<dbReference type="NCBIfam" id="NF002223">
    <property type="entry name" value="PRK01117.1"/>
    <property type="match status" value="1"/>
</dbReference>
<keyword evidence="6 8" id="KW-0460">Magnesium</keyword>
<protein>
    <recommendedName>
        <fullName evidence="8 10">Adenylosuccinate synthetase</fullName>
        <shortName evidence="8">AMPSase</shortName>
        <shortName evidence="8">AdSS</shortName>
        <ecNumber evidence="8 10">6.3.4.4</ecNumber>
    </recommendedName>
    <alternativeName>
        <fullName evidence="8">IMP--aspartate ligase</fullName>
    </alternativeName>
</protein>
<keyword evidence="2 8" id="KW-0436">Ligase</keyword>
<comment type="subcellular location">
    <subcellularLocation>
        <location evidence="8">Cytoplasm</location>
    </subcellularLocation>
</comment>
<keyword evidence="4 8" id="KW-0547">Nucleotide-binding</keyword>
<dbReference type="Proteomes" id="UP000712007">
    <property type="component" value="Unassembled WGS sequence"/>
</dbReference>
<name>A0A940DN31_9BACT</name>
<dbReference type="InterPro" id="IPR042109">
    <property type="entry name" value="Adenylosuccinate_synth_dom1"/>
</dbReference>
<keyword evidence="7 8" id="KW-0342">GTP-binding</keyword>
<evidence type="ECO:0000256" key="9">
    <source>
        <dbReference type="PROSITE-ProRule" id="PRU10134"/>
    </source>
</evidence>
<sequence>MSNLVVVGIQWGDEGKGKMTDYLGQKADVVVRYQGGNNAGHTITFGGNRYALQSIPSGIFNPHIKNVMANGMVINPKAALAELDGLRARGINDFQLYVSDRAAVIMPYHIALDGAYEQLKGGRQIGTTKKGIGPAYADKYSRVGIRMGDLLDADYFASRLRDALAQKNMELRMLGLEEMDFDTLYREGLAYGEAFRPYICDTSILLNEEVKAGRNILFEGAQGVMLCIENGTYPYVTSSSPTAASVPLGTGLAPRYIDRALGICKAYTTRVGAGPFPTELDGALADYIRERGHEYGTVTGRPRRVGYLDAVALRHAVRVSGINYLSIMLFDVLTGVETLKICNAYELDGKTIDYVPSTISSYERCRPIYVELPGWTEDITGVRSLDALPENAKAYLRKIEELTGTEIAVVSVGPDRTQTIVVKEIF</sequence>
<proteinExistence type="inferred from homology"/>
<feature type="binding site" evidence="8">
    <location>
        <begin position="40"/>
        <end position="42"/>
    </location>
    <ligand>
        <name>GTP</name>
        <dbReference type="ChEBI" id="CHEBI:37565"/>
    </ligand>
</feature>
<feature type="active site" description="Proton donor" evidence="8">
    <location>
        <position position="41"/>
    </location>
</feature>
<dbReference type="PROSITE" id="PS00513">
    <property type="entry name" value="ADENYLOSUCCIN_SYN_2"/>
    <property type="match status" value="1"/>
</dbReference>
<dbReference type="GO" id="GO:0005737">
    <property type="term" value="C:cytoplasm"/>
    <property type="evidence" value="ECO:0007669"/>
    <property type="project" value="UniProtKB-SubCell"/>
</dbReference>
<dbReference type="Gene3D" id="1.10.300.10">
    <property type="entry name" value="Adenylosuccinate Synthetase, subunit A, domain 2"/>
    <property type="match status" value="1"/>
</dbReference>
<feature type="binding site" evidence="8">
    <location>
        <position position="40"/>
    </location>
    <ligand>
        <name>Mg(2+)</name>
        <dbReference type="ChEBI" id="CHEBI:18420"/>
    </ligand>
</feature>
<feature type="binding site" evidence="8">
    <location>
        <begin position="297"/>
        <end position="303"/>
    </location>
    <ligand>
        <name>substrate</name>
    </ligand>
</feature>
<dbReference type="InterPro" id="IPR042110">
    <property type="entry name" value="Adenylosuccinate_synth_dom2"/>
</dbReference>
<feature type="binding site" evidence="8">
    <location>
        <position position="142"/>
    </location>
    <ligand>
        <name>IMP</name>
        <dbReference type="ChEBI" id="CHEBI:58053"/>
        <note>ligand shared between dimeric partners</note>
    </ligand>
</feature>
<feature type="binding site" evidence="8">
    <location>
        <begin position="411"/>
        <end position="413"/>
    </location>
    <ligand>
        <name>GTP</name>
        <dbReference type="ChEBI" id="CHEBI:37565"/>
    </ligand>
</feature>
<evidence type="ECO:0000256" key="4">
    <source>
        <dbReference type="ARBA" id="ARBA00022741"/>
    </source>
</evidence>
<comment type="cofactor">
    <cofactor evidence="8">
        <name>Mg(2+)</name>
        <dbReference type="ChEBI" id="CHEBI:18420"/>
    </cofactor>
    <text evidence="8">Binds 1 Mg(2+) ion per subunit.</text>
</comment>
<dbReference type="PANTHER" id="PTHR11846:SF0">
    <property type="entry name" value="ADENYLOSUCCINATE SYNTHETASE"/>
    <property type="match status" value="1"/>
</dbReference>
<evidence type="ECO:0000313" key="11">
    <source>
        <dbReference type="EMBL" id="MBO8440289.1"/>
    </source>
</evidence>
<dbReference type="Gene3D" id="3.90.170.10">
    <property type="entry name" value="Adenylosuccinate Synthetase, subunit A, domain 3"/>
    <property type="match status" value="1"/>
</dbReference>
<dbReference type="Gene3D" id="3.40.440.10">
    <property type="entry name" value="Adenylosuccinate Synthetase, subunit A, domain 1"/>
    <property type="match status" value="1"/>
</dbReference>
<reference evidence="11" key="2">
    <citation type="journal article" date="2021" name="PeerJ">
        <title>Extensive microbial diversity within the chicken gut microbiome revealed by metagenomics and culture.</title>
        <authorList>
            <person name="Gilroy R."/>
            <person name="Ravi A."/>
            <person name="Getino M."/>
            <person name="Pursley I."/>
            <person name="Horton D.L."/>
            <person name="Alikhan N.F."/>
            <person name="Baker D."/>
            <person name="Gharbi K."/>
            <person name="Hall N."/>
            <person name="Watson M."/>
            <person name="Adriaenssens E.M."/>
            <person name="Foster-Nyarko E."/>
            <person name="Jarju S."/>
            <person name="Secka A."/>
            <person name="Antonio M."/>
            <person name="Oren A."/>
            <person name="Chaudhuri R.R."/>
            <person name="La Ragione R."/>
            <person name="Hildebrand F."/>
            <person name="Pallen M.J."/>
        </authorList>
    </citation>
    <scope>NUCLEOTIDE SEQUENCE</scope>
    <source>
        <strain evidence="11">3924</strain>
    </source>
</reference>
<feature type="active site" evidence="9">
    <location>
        <position position="139"/>
    </location>
</feature>
<evidence type="ECO:0000256" key="5">
    <source>
        <dbReference type="ARBA" id="ARBA00022755"/>
    </source>
</evidence>
<keyword evidence="8" id="KW-0963">Cytoplasm</keyword>
<feature type="binding site" description="in other chain" evidence="8">
    <location>
        <position position="128"/>
    </location>
    <ligand>
        <name>IMP</name>
        <dbReference type="ChEBI" id="CHEBI:58053"/>
        <note>ligand shared between dimeric partners</note>
    </ligand>
</feature>
<dbReference type="FunFam" id="3.90.170.10:FF:000001">
    <property type="entry name" value="Adenylosuccinate synthetase"/>
    <property type="match status" value="1"/>
</dbReference>
<feature type="binding site" evidence="8">
    <location>
        <begin position="12"/>
        <end position="18"/>
    </location>
    <ligand>
        <name>GTP</name>
        <dbReference type="ChEBI" id="CHEBI:37565"/>
    </ligand>
</feature>
<dbReference type="GO" id="GO:0044208">
    <property type="term" value="P:'de novo' AMP biosynthetic process"/>
    <property type="evidence" value="ECO:0007669"/>
    <property type="project" value="UniProtKB-UniRule"/>
</dbReference>
<organism evidence="11 12">
    <name type="scientific">Candidatus Aphodosoma intestinipullorum</name>
    <dbReference type="NCBI Taxonomy" id="2840674"/>
    <lineage>
        <taxon>Bacteria</taxon>
        <taxon>Pseudomonadati</taxon>
        <taxon>Bacteroidota</taxon>
        <taxon>Bacteroidia</taxon>
        <taxon>Bacteroidales</taxon>
        <taxon>Candidatus Aphodosoma</taxon>
    </lineage>
</organism>
<comment type="function">
    <text evidence="8">Plays an important role in the de novo pathway of purine nucleotide biosynthesis. Catalyzes the first committed step in the biosynthesis of AMP from IMP.</text>
</comment>
<comment type="catalytic activity">
    <reaction evidence="8 10">
        <text>IMP + L-aspartate + GTP = N(6)-(1,2-dicarboxyethyl)-AMP + GDP + phosphate + 2 H(+)</text>
        <dbReference type="Rhea" id="RHEA:15753"/>
        <dbReference type="ChEBI" id="CHEBI:15378"/>
        <dbReference type="ChEBI" id="CHEBI:29991"/>
        <dbReference type="ChEBI" id="CHEBI:37565"/>
        <dbReference type="ChEBI" id="CHEBI:43474"/>
        <dbReference type="ChEBI" id="CHEBI:57567"/>
        <dbReference type="ChEBI" id="CHEBI:58053"/>
        <dbReference type="ChEBI" id="CHEBI:58189"/>
        <dbReference type="EC" id="6.3.4.4"/>
    </reaction>
</comment>
<comment type="pathway">
    <text evidence="8 10">Purine metabolism; AMP biosynthesis via de novo pathway; AMP from IMP: step 1/2.</text>
</comment>
<feature type="binding site" evidence="8">
    <location>
        <position position="13"/>
    </location>
    <ligand>
        <name>Mg(2+)</name>
        <dbReference type="ChEBI" id="CHEBI:18420"/>
    </ligand>
</feature>
<feature type="binding site" description="in other chain" evidence="8">
    <location>
        <position position="301"/>
    </location>
    <ligand>
        <name>IMP</name>
        <dbReference type="ChEBI" id="CHEBI:58053"/>
        <note>ligand shared between dimeric partners</note>
    </ligand>
</feature>
<comment type="subunit">
    <text evidence="1 8">Homodimer.</text>
</comment>
<gene>
    <name evidence="8" type="primary">purA</name>
    <name evidence="11" type="ORF">IAC51_06525</name>
</gene>
<evidence type="ECO:0000256" key="8">
    <source>
        <dbReference type="HAMAP-Rule" id="MF_00011"/>
    </source>
</evidence>
<dbReference type="GO" id="GO:0000287">
    <property type="term" value="F:magnesium ion binding"/>
    <property type="evidence" value="ECO:0007669"/>
    <property type="project" value="UniProtKB-UniRule"/>
</dbReference>
<dbReference type="FunFam" id="1.10.300.10:FF:000001">
    <property type="entry name" value="Adenylosuccinate synthetase"/>
    <property type="match status" value="1"/>
</dbReference>
<comment type="caution">
    <text evidence="11">The sequence shown here is derived from an EMBL/GenBank/DDBJ whole genome shotgun (WGS) entry which is preliminary data.</text>
</comment>
<feature type="binding site" description="in other chain" evidence="8">
    <location>
        <begin position="38"/>
        <end position="41"/>
    </location>
    <ligand>
        <name>IMP</name>
        <dbReference type="ChEBI" id="CHEBI:58053"/>
        <note>ligand shared between dimeric partners</note>
    </ligand>
</feature>
<keyword evidence="5 8" id="KW-0658">Purine biosynthesis</keyword>
<evidence type="ECO:0000256" key="2">
    <source>
        <dbReference type="ARBA" id="ARBA00022598"/>
    </source>
</evidence>
<feature type="binding site" evidence="8">
    <location>
        <begin position="329"/>
        <end position="331"/>
    </location>
    <ligand>
        <name>GTP</name>
        <dbReference type="ChEBI" id="CHEBI:37565"/>
    </ligand>
</feature>
<keyword evidence="3 8" id="KW-0479">Metal-binding</keyword>
<evidence type="ECO:0000256" key="1">
    <source>
        <dbReference type="ARBA" id="ARBA00011738"/>
    </source>
</evidence>
<reference evidence="11" key="1">
    <citation type="submission" date="2020-10" db="EMBL/GenBank/DDBJ databases">
        <authorList>
            <person name="Gilroy R."/>
        </authorList>
    </citation>
    <scope>NUCLEOTIDE SEQUENCE</scope>
    <source>
        <strain evidence="11">3924</strain>
    </source>
</reference>